<accession>A0A2V5KXP6</accession>
<name>A0A2V5KXP6_9BACL</name>
<dbReference type="InterPro" id="IPR011055">
    <property type="entry name" value="Dup_hybrid_motif"/>
</dbReference>
<keyword evidence="5" id="KW-1185">Reference proteome</keyword>
<dbReference type="Proteomes" id="UP000247476">
    <property type="component" value="Unassembled WGS sequence"/>
</dbReference>
<feature type="compositionally biased region" description="Gly residues" evidence="1">
    <location>
        <begin position="343"/>
        <end position="352"/>
    </location>
</feature>
<protein>
    <submittedName>
        <fullName evidence="4">Metalloendopeptidase</fullName>
    </submittedName>
</protein>
<dbReference type="PROSITE" id="PS51257">
    <property type="entry name" value="PROKAR_LIPOPROTEIN"/>
    <property type="match status" value="1"/>
</dbReference>
<dbReference type="AlphaFoldDB" id="A0A2V5KXP6"/>
<proteinExistence type="predicted"/>
<feature type="compositionally biased region" description="Low complexity" evidence="1">
    <location>
        <begin position="28"/>
        <end position="45"/>
    </location>
</feature>
<evidence type="ECO:0000313" key="4">
    <source>
        <dbReference type="EMBL" id="PYI57257.1"/>
    </source>
</evidence>
<dbReference type="InterPro" id="IPR016047">
    <property type="entry name" value="M23ase_b-sheet_dom"/>
</dbReference>
<dbReference type="GO" id="GO:0004222">
    <property type="term" value="F:metalloendopeptidase activity"/>
    <property type="evidence" value="ECO:0007669"/>
    <property type="project" value="TreeGrafter"/>
</dbReference>
<keyword evidence="2" id="KW-0732">Signal</keyword>
<feature type="compositionally biased region" description="Basic and acidic residues" evidence="1">
    <location>
        <begin position="46"/>
        <end position="57"/>
    </location>
</feature>
<feature type="signal peptide" evidence="2">
    <location>
        <begin position="1"/>
        <end position="22"/>
    </location>
</feature>
<feature type="domain" description="M23ase beta-sheet core" evidence="3">
    <location>
        <begin position="220"/>
        <end position="313"/>
    </location>
</feature>
<dbReference type="PANTHER" id="PTHR21666">
    <property type="entry name" value="PEPTIDASE-RELATED"/>
    <property type="match status" value="1"/>
</dbReference>
<dbReference type="Pfam" id="PF01551">
    <property type="entry name" value="Peptidase_M23"/>
    <property type="match status" value="1"/>
</dbReference>
<sequence>MRKTILALIALTVMLTGCGSGGTGETGSAGTPPHGGAEHAGNAGAENKKPSEPMQADRLKPEAVGQALLDGEIERVYRQLSADFQKHVTGDQFREAVTTAAKGVSAWKTVSSLPLNGSLYLAQMSQDGKTGLKLATDANDTIASMQFVPLQSFPKTDSTLTKLAYRLPFQGDWYVFWGGENVLANYHYAVESQRYAYDFVQVKDGYSYKGDPSKNESYYAYGQKVVSPQDGTVVHVVNDIADNVPVGAMNAEQPAGNVVVIDHGNGEFSFLAHLKTGSATVKVGDSVTKGQVVGLCGNSGNSSEPHLHVQVSDSSDLFAGKAIRVRWEGGVNPQQGETVSAGVGNGGAGTSK</sequence>
<feature type="region of interest" description="Disordered" evidence="1">
    <location>
        <begin position="23"/>
        <end position="57"/>
    </location>
</feature>
<reference evidence="4 5" key="1">
    <citation type="submission" date="2018-05" db="EMBL/GenBank/DDBJ databases">
        <title>Paenibacillus flagellatus sp. nov., isolated from selenium mineral soil.</title>
        <authorList>
            <person name="Dai X."/>
        </authorList>
    </citation>
    <scope>NUCLEOTIDE SEQUENCE [LARGE SCALE GENOMIC DNA]</scope>
    <source>
        <strain evidence="4 5">DXL2</strain>
    </source>
</reference>
<evidence type="ECO:0000256" key="1">
    <source>
        <dbReference type="SAM" id="MobiDB-lite"/>
    </source>
</evidence>
<evidence type="ECO:0000259" key="3">
    <source>
        <dbReference type="Pfam" id="PF01551"/>
    </source>
</evidence>
<evidence type="ECO:0000313" key="5">
    <source>
        <dbReference type="Proteomes" id="UP000247476"/>
    </source>
</evidence>
<dbReference type="PANTHER" id="PTHR21666:SF270">
    <property type="entry name" value="MUREIN HYDROLASE ACTIVATOR ENVC"/>
    <property type="match status" value="1"/>
</dbReference>
<evidence type="ECO:0000256" key="2">
    <source>
        <dbReference type="SAM" id="SignalP"/>
    </source>
</evidence>
<dbReference type="OrthoDB" id="9809488at2"/>
<dbReference type="SUPFAM" id="SSF51261">
    <property type="entry name" value="Duplicated hybrid motif"/>
    <property type="match status" value="1"/>
</dbReference>
<feature type="chain" id="PRO_5016037133" evidence="2">
    <location>
        <begin position="23"/>
        <end position="352"/>
    </location>
</feature>
<dbReference type="InterPro" id="IPR050570">
    <property type="entry name" value="Cell_wall_metabolism_enzyme"/>
</dbReference>
<gene>
    <name evidence="4" type="ORF">DLM86_02100</name>
</gene>
<organism evidence="4 5">
    <name type="scientific">Paenibacillus flagellatus</name>
    <dbReference type="NCBI Taxonomy" id="2211139"/>
    <lineage>
        <taxon>Bacteria</taxon>
        <taxon>Bacillati</taxon>
        <taxon>Bacillota</taxon>
        <taxon>Bacilli</taxon>
        <taxon>Bacillales</taxon>
        <taxon>Paenibacillaceae</taxon>
        <taxon>Paenibacillus</taxon>
    </lineage>
</organism>
<dbReference type="EMBL" id="QJVJ01000001">
    <property type="protein sequence ID" value="PYI57257.1"/>
    <property type="molecule type" value="Genomic_DNA"/>
</dbReference>
<dbReference type="RefSeq" id="WP_110838296.1">
    <property type="nucleotide sequence ID" value="NZ_QJVJ01000001.1"/>
</dbReference>
<dbReference type="Gene3D" id="2.70.70.10">
    <property type="entry name" value="Glucose Permease (Domain IIA)"/>
    <property type="match status" value="1"/>
</dbReference>
<comment type="caution">
    <text evidence="4">The sequence shown here is derived from an EMBL/GenBank/DDBJ whole genome shotgun (WGS) entry which is preliminary data.</text>
</comment>
<feature type="region of interest" description="Disordered" evidence="1">
    <location>
        <begin position="329"/>
        <end position="352"/>
    </location>
</feature>
<dbReference type="CDD" id="cd12797">
    <property type="entry name" value="M23_peptidase"/>
    <property type="match status" value="1"/>
</dbReference>